<feature type="compositionally biased region" description="Low complexity" evidence="1">
    <location>
        <begin position="690"/>
        <end position="723"/>
    </location>
</feature>
<dbReference type="PROSITE" id="PS51318">
    <property type="entry name" value="TAT"/>
    <property type="match status" value="1"/>
</dbReference>
<dbReference type="InterPro" id="IPR006179">
    <property type="entry name" value="5_nucleotidase/apyrase"/>
</dbReference>
<evidence type="ECO:0000259" key="4">
    <source>
        <dbReference type="Pfam" id="PF02872"/>
    </source>
</evidence>
<dbReference type="RefSeq" id="WP_289472214.1">
    <property type="nucleotide sequence ID" value="NZ_JAUCMN010000002.1"/>
</dbReference>
<accession>A0ABT7TM92</accession>
<evidence type="ECO:0000256" key="2">
    <source>
        <dbReference type="SAM" id="Phobius"/>
    </source>
</evidence>
<dbReference type="SUPFAM" id="SSF55816">
    <property type="entry name" value="5'-nucleotidase (syn. UDP-sugar hydrolase), C-terminal domain"/>
    <property type="match status" value="1"/>
</dbReference>
<dbReference type="PANTHER" id="PTHR11575:SF24">
    <property type="entry name" value="5'-NUCLEOTIDASE"/>
    <property type="match status" value="1"/>
</dbReference>
<keyword evidence="2" id="KW-0812">Transmembrane</keyword>
<feature type="transmembrane region" description="Helical" evidence="2">
    <location>
        <begin position="767"/>
        <end position="788"/>
    </location>
</feature>
<comment type="caution">
    <text evidence="5">The sequence shown here is derived from an EMBL/GenBank/DDBJ whole genome shotgun (WGS) entry which is preliminary data.</text>
</comment>
<keyword evidence="2" id="KW-0472">Membrane</keyword>
<evidence type="ECO:0000313" key="6">
    <source>
        <dbReference type="Proteomes" id="UP001236404"/>
    </source>
</evidence>
<feature type="region of interest" description="Disordered" evidence="1">
    <location>
        <begin position="690"/>
        <end position="755"/>
    </location>
</feature>
<dbReference type="GO" id="GO:0016787">
    <property type="term" value="F:hydrolase activity"/>
    <property type="evidence" value="ECO:0007669"/>
    <property type="project" value="UniProtKB-KW"/>
</dbReference>
<dbReference type="InterPro" id="IPR036907">
    <property type="entry name" value="5'-Nucleotdase_C_sf"/>
</dbReference>
<keyword evidence="3" id="KW-0732">Signal</keyword>
<feature type="domain" description="5'-Nucleotidase C-terminal" evidence="4">
    <location>
        <begin position="369"/>
        <end position="524"/>
    </location>
</feature>
<dbReference type="InterPro" id="IPR008334">
    <property type="entry name" value="5'-Nucleotdase_C"/>
</dbReference>
<feature type="chain" id="PRO_5047138414" evidence="3">
    <location>
        <begin position="36"/>
        <end position="802"/>
    </location>
</feature>
<dbReference type="PANTHER" id="PTHR11575">
    <property type="entry name" value="5'-NUCLEOTIDASE-RELATED"/>
    <property type="match status" value="1"/>
</dbReference>
<keyword evidence="5" id="KW-0378">Hydrolase</keyword>
<evidence type="ECO:0000256" key="3">
    <source>
        <dbReference type="SAM" id="SignalP"/>
    </source>
</evidence>
<organism evidence="5 6">
    <name type="scientific">Curtobacterium caseinilyticum</name>
    <dbReference type="NCBI Taxonomy" id="3055137"/>
    <lineage>
        <taxon>Bacteria</taxon>
        <taxon>Bacillati</taxon>
        <taxon>Actinomycetota</taxon>
        <taxon>Actinomycetes</taxon>
        <taxon>Micrococcales</taxon>
        <taxon>Microbacteriaceae</taxon>
        <taxon>Curtobacterium</taxon>
    </lineage>
</organism>
<gene>
    <name evidence="5" type="ORF">QUG93_03300</name>
</gene>
<keyword evidence="6" id="KW-1185">Reference proteome</keyword>
<dbReference type="Proteomes" id="UP001236404">
    <property type="component" value="Unassembled WGS sequence"/>
</dbReference>
<dbReference type="Gene3D" id="3.90.780.10">
    <property type="entry name" value="5'-Nucleotidase, C-terminal domain"/>
    <property type="match status" value="1"/>
</dbReference>
<sequence>MNAHTSPRRRRLAGASALVAAGVLSAFAVPSAALAAEGDTTIDIIDVNDFHGRIESEGTAADKAAGAAKLAGVVQSYREANPNTIFASVGDNVGASTFTSLIQQDAPTIDALNAMDLDVSAIGNHELDKGQDDLTGRIEDRAEWPYVSSNIVRAGTTDPAFTPWSIVERGGVKVGFIGATTEDLIPGLVSPGGVQGLAMAPIVSQVNRYADELTDGKAENGEADVLVLLVHEGATTSALSDATGTGAFGKITSGVSSKVSAIVSAHTHATYDHEIAGPDGTLRPVIQTGSYGVNYGHLQLTVGADKKLKTITSEVQSVNGSSRVPADQSSVQAVSGIVTAAKAKADVEGAKKLGDITADLRRAVQSDRKAENRGGESVLGNYIAEVQRAATSRQGSQVAFMNPGGLRTDMLFASSGANDPDGQVTYKEAALVQPFANTLVTQDMTGQQIKDALEQQWQPDGLERPFLKLGVSDGFAYTYDPDAARGSHITAMTLDGDAIALDDTVKVTVNSFLSTGGDNFAAFASGTNKADSGTVDLQAQVDYFVANPVVTPPTDQRAVGVVTTPVPAEGFQPGDEVSVSLSSLVFSSDDPAAAGSVSVSAGDVVLAESAIDPTIVDKRDEQGRATLTFTVPGAPADETPAAEPTGDALRATALAAEAAPTATTDEPLVVTLPSGQTITLAVTVPIETAAEPTDPTDPTTPVEPTDPADPGTGDPTDPTTPGAGVPGAGDTDGDGVADGSDGTGNGVADGDQPDTAGGDLAYTGADLVVPGIAAGVLLLAGAVALVLARRKRAEQDGTVLTD</sequence>
<keyword evidence="2" id="KW-1133">Transmembrane helix</keyword>
<dbReference type="PRINTS" id="PR01607">
    <property type="entry name" value="APYRASEFAMLY"/>
</dbReference>
<protein>
    <submittedName>
        <fullName evidence="5">Bifunctional UDP-sugar hydrolase/5'-nucleotidase</fullName>
    </submittedName>
</protein>
<dbReference type="InterPro" id="IPR006311">
    <property type="entry name" value="TAT_signal"/>
</dbReference>
<dbReference type="Gene3D" id="3.60.21.10">
    <property type="match status" value="1"/>
</dbReference>
<reference evidence="5 6" key="1">
    <citation type="submission" date="2023-06" db="EMBL/GenBank/DDBJ databases">
        <authorList>
            <person name="Feng G."/>
            <person name="Li J."/>
            <person name="Zhu H."/>
        </authorList>
    </citation>
    <scope>NUCLEOTIDE SEQUENCE [LARGE SCALE GENOMIC DNA]</scope>
    <source>
        <strain evidence="5 6">RHCKG28</strain>
    </source>
</reference>
<dbReference type="Pfam" id="PF02872">
    <property type="entry name" value="5_nucleotid_C"/>
    <property type="match status" value="1"/>
</dbReference>
<evidence type="ECO:0000256" key="1">
    <source>
        <dbReference type="SAM" id="MobiDB-lite"/>
    </source>
</evidence>
<evidence type="ECO:0000313" key="5">
    <source>
        <dbReference type="EMBL" id="MDM7890703.1"/>
    </source>
</evidence>
<name>A0ABT7TM92_9MICO</name>
<dbReference type="EMBL" id="JAUCMN010000002">
    <property type="protein sequence ID" value="MDM7890703.1"/>
    <property type="molecule type" value="Genomic_DNA"/>
</dbReference>
<dbReference type="SUPFAM" id="SSF56300">
    <property type="entry name" value="Metallo-dependent phosphatases"/>
    <property type="match status" value="1"/>
</dbReference>
<dbReference type="InterPro" id="IPR029052">
    <property type="entry name" value="Metallo-depent_PP-like"/>
</dbReference>
<feature type="signal peptide" evidence="3">
    <location>
        <begin position="1"/>
        <end position="35"/>
    </location>
</feature>
<proteinExistence type="predicted"/>